<keyword evidence="3" id="KW-1185">Reference proteome</keyword>
<protein>
    <submittedName>
        <fullName evidence="2">Uncharacterized protein</fullName>
    </submittedName>
</protein>
<gene>
    <name evidence="2" type="ORF">MCOR_22878</name>
</gene>
<dbReference type="PROSITE" id="PS50005">
    <property type="entry name" value="TPR"/>
    <property type="match status" value="1"/>
</dbReference>
<dbReference type="InterPro" id="IPR019734">
    <property type="entry name" value="TPR_rpt"/>
</dbReference>
<dbReference type="InterPro" id="IPR011990">
    <property type="entry name" value="TPR-like_helical_dom_sf"/>
</dbReference>
<feature type="repeat" description="TPR" evidence="1">
    <location>
        <begin position="328"/>
        <end position="361"/>
    </location>
</feature>
<dbReference type="AlphaFoldDB" id="A0A6J8BYZ4"/>
<sequence>MMNTIRNNLSTDNTFVEITNGSFGEGLEMQCSDFDLMKIIKSIEICEDPNISFFSDNTYFAIDRYDTQPGFTQLYILYSNDEAIVNLCIERQQSATQNTSIDLYQYLCSIVGTEEHVKTIRMMNTIRDNLSSDNTFVEITSGSFGEGLEMQGSDFDLMKIIKSIEICEDPNIPFFSDKTYFAIDRDDTQPGFTQLRLLYSNDEAIFDLCIERQREFYFSSSAFKPQFSSNILPIVHGPCLSDKQGLFDLALCCHSKSWITPATQWITRSNNSWPDEVVKQIPPVVYAHLLLVLCHYRLKNAQQCRDSLQDLKLTVEENYFISQPIGKFFSYEILGIAFQLTGDIESAKSAFIQSIALEPDTVENNSLWRLSSISSMFL</sequence>
<evidence type="ECO:0000313" key="2">
    <source>
        <dbReference type="EMBL" id="CAC5387567.1"/>
    </source>
</evidence>
<proteinExistence type="predicted"/>
<name>A0A6J8BYZ4_MYTCO</name>
<dbReference type="EMBL" id="CACVKT020004015">
    <property type="protein sequence ID" value="CAC5387567.1"/>
    <property type="molecule type" value="Genomic_DNA"/>
</dbReference>
<keyword evidence="1" id="KW-0802">TPR repeat</keyword>
<dbReference type="SUPFAM" id="SSF48452">
    <property type="entry name" value="TPR-like"/>
    <property type="match status" value="1"/>
</dbReference>
<accession>A0A6J8BYZ4</accession>
<evidence type="ECO:0000256" key="1">
    <source>
        <dbReference type="PROSITE-ProRule" id="PRU00339"/>
    </source>
</evidence>
<dbReference type="Proteomes" id="UP000507470">
    <property type="component" value="Unassembled WGS sequence"/>
</dbReference>
<evidence type="ECO:0000313" key="3">
    <source>
        <dbReference type="Proteomes" id="UP000507470"/>
    </source>
</evidence>
<reference evidence="2 3" key="1">
    <citation type="submission" date="2020-06" db="EMBL/GenBank/DDBJ databases">
        <authorList>
            <person name="Li R."/>
            <person name="Bekaert M."/>
        </authorList>
    </citation>
    <scope>NUCLEOTIDE SEQUENCE [LARGE SCALE GENOMIC DNA]</scope>
    <source>
        <strain evidence="3">wild</strain>
    </source>
</reference>
<organism evidence="2 3">
    <name type="scientific">Mytilus coruscus</name>
    <name type="common">Sea mussel</name>
    <dbReference type="NCBI Taxonomy" id="42192"/>
    <lineage>
        <taxon>Eukaryota</taxon>
        <taxon>Metazoa</taxon>
        <taxon>Spiralia</taxon>
        <taxon>Lophotrochozoa</taxon>
        <taxon>Mollusca</taxon>
        <taxon>Bivalvia</taxon>
        <taxon>Autobranchia</taxon>
        <taxon>Pteriomorphia</taxon>
        <taxon>Mytilida</taxon>
        <taxon>Mytiloidea</taxon>
        <taxon>Mytilidae</taxon>
        <taxon>Mytilinae</taxon>
        <taxon>Mytilus</taxon>
    </lineage>
</organism>
<dbReference type="OrthoDB" id="6137411at2759"/>